<dbReference type="InterPro" id="IPR011917">
    <property type="entry name" value="ABC_transpr_lipidA"/>
</dbReference>
<dbReference type="Gene3D" id="3.40.50.300">
    <property type="entry name" value="P-loop containing nucleotide triphosphate hydrolases"/>
    <property type="match status" value="1"/>
</dbReference>
<comment type="subcellular location">
    <subcellularLocation>
        <location evidence="1">Cell membrane</location>
        <topology evidence="1">Multi-pass membrane protein</topology>
    </subcellularLocation>
</comment>
<proteinExistence type="predicted"/>
<dbReference type="InterPro" id="IPR003593">
    <property type="entry name" value="AAA+_ATPase"/>
</dbReference>
<evidence type="ECO:0000256" key="3">
    <source>
        <dbReference type="ARBA" id="ARBA00022475"/>
    </source>
</evidence>
<evidence type="ECO:0000256" key="6">
    <source>
        <dbReference type="ARBA" id="ARBA00022840"/>
    </source>
</evidence>
<dbReference type="InterPro" id="IPR011527">
    <property type="entry name" value="ABC1_TM_dom"/>
</dbReference>
<dbReference type="InterPro" id="IPR017871">
    <property type="entry name" value="ABC_transporter-like_CS"/>
</dbReference>
<dbReference type="GO" id="GO:0034040">
    <property type="term" value="F:ATPase-coupled lipid transmembrane transporter activity"/>
    <property type="evidence" value="ECO:0007669"/>
    <property type="project" value="InterPro"/>
</dbReference>
<organism evidence="14 15">
    <name type="scientific">Candidatus Tachikawaea gelatinosa</name>
    <dbReference type="NCBI Taxonomy" id="1410383"/>
    <lineage>
        <taxon>Bacteria</taxon>
        <taxon>Pseudomonadati</taxon>
        <taxon>Pseudomonadota</taxon>
        <taxon>Gammaproteobacteria</taxon>
        <taxon>Enterobacterales</taxon>
        <taxon>Enterobacteriaceae</taxon>
        <taxon>Candidatus Tachikawaea</taxon>
    </lineage>
</organism>
<dbReference type="NCBIfam" id="TIGR02203">
    <property type="entry name" value="MsbA_lipidA"/>
    <property type="match status" value="1"/>
</dbReference>
<dbReference type="InterPro" id="IPR039421">
    <property type="entry name" value="Type_1_exporter"/>
</dbReference>
<reference evidence="14 15" key="2">
    <citation type="journal article" date="2014" name="Curr. Biol.">
        <title>Symbiont-Supplemented Maternal Investment Underpinning Host's Ecological Adaptation.</title>
        <authorList>
            <person name="Kaiwa N."/>
            <person name="Hosokawa T."/>
            <person name="Nikoh N."/>
            <person name="Tanahashi M."/>
            <person name="Moriyama M."/>
            <person name="Meng X.Y."/>
            <person name="Maeda T."/>
            <person name="Yamaguchi K."/>
            <person name="Shigenobu S."/>
            <person name="Ito M."/>
            <person name="Fukatsu T."/>
        </authorList>
    </citation>
    <scope>NUCLEOTIDE SEQUENCE [LARGE SCALE GENOMIC DNA]</scope>
    <source>
        <strain evidence="14 15">UwTKB</strain>
    </source>
</reference>
<reference evidence="15" key="1">
    <citation type="submission" date="2013-11" db="EMBL/GenBank/DDBJ databases">
        <title>Symbiont-containing voluminous jelly as an extraordinary maternal gift for overwintering insect nymphs.</title>
        <authorList>
            <person name="Kaiwa N."/>
            <person name="Hosokawa T."/>
            <person name="Nikoh N."/>
            <person name="Meng X.Y."/>
            <person name="Tanahashi M."/>
            <person name="Moriyama M."/>
            <person name="Maeda T."/>
            <person name="Yamaguchi K."/>
            <person name="Shigenobu S."/>
            <person name="Ito M."/>
            <person name="Fukatsu T."/>
        </authorList>
    </citation>
    <scope>NUCLEOTIDE SEQUENCE [LARGE SCALE GENOMIC DNA]</scope>
    <source>
        <strain evidence="15">UwTKB</strain>
    </source>
</reference>
<dbReference type="AlphaFoldDB" id="A0A090AJ87"/>
<dbReference type="SUPFAM" id="SSF52540">
    <property type="entry name" value="P-loop containing nucleoside triphosphate hydrolases"/>
    <property type="match status" value="1"/>
</dbReference>
<keyword evidence="5" id="KW-0547">Nucleotide-binding</keyword>
<keyword evidence="2" id="KW-0813">Transport</keyword>
<dbReference type="Pfam" id="PF00664">
    <property type="entry name" value="ABC_membrane"/>
    <property type="match status" value="1"/>
</dbReference>
<feature type="transmembrane region" description="Helical" evidence="11">
    <location>
        <begin position="99"/>
        <end position="119"/>
    </location>
</feature>
<dbReference type="GO" id="GO:0005886">
    <property type="term" value="C:plasma membrane"/>
    <property type="evidence" value="ECO:0007669"/>
    <property type="project" value="UniProtKB-SubCell"/>
</dbReference>
<keyword evidence="7" id="KW-1278">Translocase</keyword>
<keyword evidence="6 14" id="KW-0067">ATP-binding</keyword>
<keyword evidence="8 11" id="KW-1133">Transmembrane helix</keyword>
<dbReference type="InterPro" id="IPR027417">
    <property type="entry name" value="P-loop_NTPase"/>
</dbReference>
<dbReference type="KEGG" id="sbw:TGUWTKB_2590"/>
<dbReference type="InterPro" id="IPR003439">
    <property type="entry name" value="ABC_transporter-like_ATP-bd"/>
</dbReference>
<evidence type="ECO:0000256" key="9">
    <source>
        <dbReference type="ARBA" id="ARBA00023055"/>
    </source>
</evidence>
<keyword evidence="9" id="KW-0445">Lipid transport</keyword>
<feature type="transmembrane region" description="Helical" evidence="11">
    <location>
        <begin position="125"/>
        <end position="142"/>
    </location>
</feature>
<dbReference type="SUPFAM" id="SSF90123">
    <property type="entry name" value="ABC transporter transmembrane region"/>
    <property type="match status" value="1"/>
</dbReference>
<dbReference type="GO" id="GO:0015421">
    <property type="term" value="F:ABC-type oligopeptide transporter activity"/>
    <property type="evidence" value="ECO:0007669"/>
    <property type="project" value="TreeGrafter"/>
</dbReference>
<dbReference type="SMART" id="SM00382">
    <property type="entry name" value="AAA"/>
    <property type="match status" value="1"/>
</dbReference>
<dbReference type="STRING" id="1410383.TGUWTKB_2590"/>
<keyword evidence="4 11" id="KW-0812">Transmembrane</keyword>
<dbReference type="GO" id="GO:0005524">
    <property type="term" value="F:ATP binding"/>
    <property type="evidence" value="ECO:0007669"/>
    <property type="project" value="UniProtKB-KW"/>
</dbReference>
<evidence type="ECO:0000313" key="14">
    <source>
        <dbReference type="EMBL" id="BAP58503.1"/>
    </source>
</evidence>
<evidence type="ECO:0000259" key="12">
    <source>
        <dbReference type="PROSITE" id="PS50893"/>
    </source>
</evidence>
<evidence type="ECO:0000256" key="7">
    <source>
        <dbReference type="ARBA" id="ARBA00022967"/>
    </source>
</evidence>
<dbReference type="FunFam" id="3.40.50.300:FF:000140">
    <property type="entry name" value="Lipid A export ATP-binding/permease protein MsbA"/>
    <property type="match status" value="1"/>
</dbReference>
<dbReference type="PROSITE" id="PS00211">
    <property type="entry name" value="ABC_TRANSPORTER_1"/>
    <property type="match status" value="1"/>
</dbReference>
<feature type="domain" description="ABC transporter" evidence="12">
    <location>
        <begin position="298"/>
        <end position="534"/>
    </location>
</feature>
<feature type="transmembrane region" description="Helical" evidence="11">
    <location>
        <begin position="231"/>
        <end position="251"/>
    </location>
</feature>
<dbReference type="InterPro" id="IPR036640">
    <property type="entry name" value="ABC1_TM_sf"/>
</dbReference>
<feature type="transmembrane region" description="Helical" evidence="11">
    <location>
        <begin position="20"/>
        <end position="48"/>
    </location>
</feature>
<evidence type="ECO:0000256" key="10">
    <source>
        <dbReference type="ARBA" id="ARBA00023136"/>
    </source>
</evidence>
<dbReference type="PROSITE" id="PS50929">
    <property type="entry name" value="ABC_TM1F"/>
    <property type="match status" value="1"/>
</dbReference>
<evidence type="ECO:0000256" key="8">
    <source>
        <dbReference type="ARBA" id="ARBA00022989"/>
    </source>
</evidence>
<name>A0A090AJ87_9ENTR</name>
<dbReference type="Proteomes" id="UP000031627">
    <property type="component" value="Chromosome"/>
</dbReference>
<dbReference type="Pfam" id="PF00005">
    <property type="entry name" value="ABC_tran"/>
    <property type="match status" value="1"/>
</dbReference>
<dbReference type="HOGENOM" id="CLU_000604_84_4_6"/>
<dbReference type="PROSITE" id="PS50893">
    <property type="entry name" value="ABC_TRANSPORTER_2"/>
    <property type="match status" value="1"/>
</dbReference>
<keyword evidence="15" id="KW-1185">Reference proteome</keyword>
<gene>
    <name evidence="14" type="primary">msbA</name>
    <name evidence="14" type="ORF">TGUWTKB_2590</name>
</gene>
<keyword evidence="10 11" id="KW-0472">Membrane</keyword>
<dbReference type="CDD" id="cd18552">
    <property type="entry name" value="ABC_6TM_MsbA_like"/>
    <property type="match status" value="1"/>
</dbReference>
<evidence type="ECO:0000259" key="13">
    <source>
        <dbReference type="PROSITE" id="PS50929"/>
    </source>
</evidence>
<dbReference type="EMBL" id="AP014521">
    <property type="protein sequence ID" value="BAP58503.1"/>
    <property type="molecule type" value="Genomic_DNA"/>
</dbReference>
<evidence type="ECO:0000256" key="4">
    <source>
        <dbReference type="ARBA" id="ARBA00022692"/>
    </source>
</evidence>
<dbReference type="GO" id="GO:0016887">
    <property type="term" value="F:ATP hydrolysis activity"/>
    <property type="evidence" value="ECO:0007669"/>
    <property type="project" value="InterPro"/>
</dbReference>
<evidence type="ECO:0000256" key="1">
    <source>
        <dbReference type="ARBA" id="ARBA00004651"/>
    </source>
</evidence>
<protein>
    <submittedName>
        <fullName evidence="14">Fused lipid transporter subunits of ABCsuperfamily: membrane component/ATP-binding component</fullName>
    </submittedName>
</protein>
<feature type="domain" description="ABC transmembrane type-1" evidence="13">
    <location>
        <begin position="1"/>
        <end position="266"/>
    </location>
</feature>
<sequence length="537" mass="61334">MISLLKPILDNGFSKKNEIILWISLEIVFLIFFRGITSYISSCSISWVSSKVVMTIRRRLFEHIMQVPVAFFDQQSIGTLLTRVTYDVEQVADASSNALIILIRETTSIIALFITMFYYSWKLSLILLLFSPIVLITIHFFSKKLRNFSKKMQNNMDQVTNSTEEMLKGHKEILIFGGQKLEQKRFEKISNRTRQQNMKLVSSLSIFDPIIQFILSLVLAFILYISSLPKIICTLSPGIITVIFSCMIALMRPLKSLTNINTQFQKGMISCQTIFTILDQKKENDNGKKVIECAKGYLEFYNVNFTYPGSNSPVLHKINLKLSPGKMVGLVGKSGSGKSTLVKLLTRFYDIKNGSIFLDGYDLRKYQLRYLRNQFALVSQDIYLFNDTIANNISYAFDKRYNRNDIEKAAEMAHAIDFIKKMKNGFDTIIGKNGAILSGGQKQRIAIARALFRKCPILILDEATSTLDNESEYSIKLVLNKICKNRTLLVIAHRLSTIEKADEIIVLEDGLIIEKGTHNSLLKKNGKYSQLYKMQYN</sequence>
<evidence type="ECO:0000256" key="11">
    <source>
        <dbReference type="SAM" id="Phobius"/>
    </source>
</evidence>
<feature type="transmembrane region" description="Helical" evidence="11">
    <location>
        <begin position="200"/>
        <end position="225"/>
    </location>
</feature>
<keyword evidence="3" id="KW-1003">Cell membrane</keyword>
<dbReference type="PANTHER" id="PTHR43394">
    <property type="entry name" value="ATP-DEPENDENT PERMEASE MDL1, MITOCHONDRIAL"/>
    <property type="match status" value="1"/>
</dbReference>
<accession>A0A090AJ87</accession>
<dbReference type="Gene3D" id="1.20.1560.10">
    <property type="entry name" value="ABC transporter type 1, transmembrane domain"/>
    <property type="match status" value="1"/>
</dbReference>
<evidence type="ECO:0000256" key="5">
    <source>
        <dbReference type="ARBA" id="ARBA00022741"/>
    </source>
</evidence>
<dbReference type="PANTHER" id="PTHR43394:SF1">
    <property type="entry name" value="ATP-BINDING CASSETTE SUB-FAMILY B MEMBER 10, MITOCHONDRIAL"/>
    <property type="match status" value="1"/>
</dbReference>
<evidence type="ECO:0000256" key="2">
    <source>
        <dbReference type="ARBA" id="ARBA00022448"/>
    </source>
</evidence>
<evidence type="ECO:0000313" key="15">
    <source>
        <dbReference type="Proteomes" id="UP000031627"/>
    </source>
</evidence>